<dbReference type="InterPro" id="IPR003661">
    <property type="entry name" value="HisK_dim/P_dom"/>
</dbReference>
<dbReference type="SUPFAM" id="SSF52172">
    <property type="entry name" value="CheY-like"/>
    <property type="match status" value="1"/>
</dbReference>
<dbReference type="InterPro" id="IPR004358">
    <property type="entry name" value="Sig_transdc_His_kin-like_C"/>
</dbReference>
<feature type="coiled-coil region" evidence="7">
    <location>
        <begin position="362"/>
        <end position="403"/>
    </location>
</feature>
<dbReference type="SMART" id="SM00388">
    <property type="entry name" value="HisKA"/>
    <property type="match status" value="1"/>
</dbReference>
<dbReference type="Gene3D" id="3.30.565.10">
    <property type="entry name" value="Histidine kinase-like ATPase, C-terminal domain"/>
    <property type="match status" value="1"/>
</dbReference>
<evidence type="ECO:0000259" key="11">
    <source>
        <dbReference type="PROSITE" id="PS50110"/>
    </source>
</evidence>
<accession>A0A212JVJ9</accession>
<dbReference type="CDD" id="cd00075">
    <property type="entry name" value="HATPase"/>
    <property type="match status" value="1"/>
</dbReference>
<sequence length="910" mass="103897">MRLFIQSVFLILISVSYYSCQQKSKYVIGVSQCSVDEWRDKMNMEMLNEAALSQNIELIILSSNDDTKKQISDIKYLIDQKVDLLILTPNEIAPMTPIIENIYDSGTPVILVDRKIDSDKFTAFIGADNYQIGTEVGRYAVNLLNGKGNIVEIKGLTGSSSAIERHRGFYDIVEKYPNMKIVFEGDAGWFKTEGALQMRKALNSTDSIDLVFVQNDRMAKGAFEEATKEDRAKNIYFLGIDGLPGPGEGIDMVLQNKLEATFLYPTGGDKTIQLATDILEKKYFKKENILPTSVIDKTNAKILKLQTDQIVEQQSKIVLLNQRINKQLEKYIAQRNITYLISVLAILFCILLIGLLKAYHAKKKLNNKLHDSNLEIIKQKNELEAHQLQLLALSKQLEEATHAKLAFFTDISHDFRTPLTLISGPVDLLLETSEPHKEGYKWLKIIKKNVDILLRLVNQIIEFRSIETNNAKLSLSPNNIDSYLKDWNLLFLQMIQKNKIEFSYQSEYFEHMCMFDLEKVERIYFNLLSNAFKFTGREGSISVLLSRIVEEEQAYIQITISNTGQGLSDDDINNIFERFYRVESHVTGSGIGLALVKALVELHEGCIAAISKNDLTTFIVKLPYIVSRQTIDKADTRITSLEQVHYDDKLTIQQPDSSTEIDSNYTLLIVDDNEEIRYYIRSIFKNKYHIIEASDGEEGLHLAYENNIDIIISDVMMPKIDGVELCTKIKEDIRVCHIPVVLLTACSLDEQRIKGFESGADAYISKPFNPRILEVRIQKMLENRQKIKKHLSGNILTESYNTLNINTLDDALILKLKNYILERISDTNLNVEDISSEFGLSRAQFYRKMKAITNQGPNEFIRAIRLNKSVEILRTGKNVSEVAYEVGFTSPAYFTKCFKEFFHKNPSEIS</sequence>
<evidence type="ECO:0000256" key="3">
    <source>
        <dbReference type="ARBA" id="ARBA00022553"/>
    </source>
</evidence>
<dbReference type="PRINTS" id="PR00344">
    <property type="entry name" value="BCTRLSENSOR"/>
</dbReference>
<evidence type="ECO:0000256" key="6">
    <source>
        <dbReference type="PROSITE-ProRule" id="PRU00169"/>
    </source>
</evidence>
<evidence type="ECO:0000259" key="9">
    <source>
        <dbReference type="PROSITE" id="PS01124"/>
    </source>
</evidence>
<dbReference type="GO" id="GO:0000155">
    <property type="term" value="F:phosphorelay sensor kinase activity"/>
    <property type="evidence" value="ECO:0007669"/>
    <property type="project" value="InterPro"/>
</dbReference>
<dbReference type="PROSITE" id="PS50110">
    <property type="entry name" value="RESPONSE_REGULATORY"/>
    <property type="match status" value="1"/>
</dbReference>
<dbReference type="Gene3D" id="1.10.287.130">
    <property type="match status" value="1"/>
</dbReference>
<dbReference type="GO" id="GO:0043565">
    <property type="term" value="F:sequence-specific DNA binding"/>
    <property type="evidence" value="ECO:0007669"/>
    <property type="project" value="InterPro"/>
</dbReference>
<keyword evidence="8" id="KW-1133">Transmembrane helix</keyword>
<dbReference type="SUPFAM" id="SSF53822">
    <property type="entry name" value="Periplasmic binding protein-like I"/>
    <property type="match status" value="1"/>
</dbReference>
<name>A0A212JVJ9_9BACT</name>
<evidence type="ECO:0000313" key="12">
    <source>
        <dbReference type="EMBL" id="SBW03486.1"/>
    </source>
</evidence>
<dbReference type="InterPro" id="IPR036097">
    <property type="entry name" value="HisK_dim/P_sf"/>
</dbReference>
<keyword evidence="7" id="KW-0175">Coiled coil</keyword>
<dbReference type="Gene3D" id="6.10.250.850">
    <property type="match status" value="1"/>
</dbReference>
<keyword evidence="3 6" id="KW-0597">Phosphoprotein</keyword>
<dbReference type="SMART" id="SM00448">
    <property type="entry name" value="REC"/>
    <property type="match status" value="1"/>
</dbReference>
<dbReference type="SUPFAM" id="SSF47384">
    <property type="entry name" value="Homodimeric domain of signal transducing histidine kinase"/>
    <property type="match status" value="1"/>
</dbReference>
<dbReference type="Gene3D" id="3.40.50.2300">
    <property type="match status" value="3"/>
</dbReference>
<evidence type="ECO:0000259" key="10">
    <source>
        <dbReference type="PROSITE" id="PS50109"/>
    </source>
</evidence>
<protein>
    <recommendedName>
        <fullName evidence="2">histidine kinase</fullName>
        <ecNumber evidence="2">2.7.13.3</ecNumber>
    </recommendedName>
</protein>
<feature type="modified residue" description="4-aspartylphosphate" evidence="6">
    <location>
        <position position="714"/>
    </location>
</feature>
<keyword evidence="5" id="KW-0804">Transcription</keyword>
<dbReference type="PROSITE" id="PS01124">
    <property type="entry name" value="HTH_ARAC_FAMILY_2"/>
    <property type="match status" value="1"/>
</dbReference>
<dbReference type="InterPro" id="IPR036890">
    <property type="entry name" value="HATPase_C_sf"/>
</dbReference>
<dbReference type="SUPFAM" id="SSF55874">
    <property type="entry name" value="ATPase domain of HSP90 chaperone/DNA topoisomerase II/histidine kinase"/>
    <property type="match status" value="1"/>
</dbReference>
<dbReference type="CDD" id="cd17574">
    <property type="entry name" value="REC_OmpR"/>
    <property type="match status" value="1"/>
</dbReference>
<dbReference type="SMART" id="SM00342">
    <property type="entry name" value="HTH_ARAC"/>
    <property type="match status" value="1"/>
</dbReference>
<keyword evidence="8" id="KW-0812">Transmembrane</keyword>
<evidence type="ECO:0000256" key="4">
    <source>
        <dbReference type="ARBA" id="ARBA00023015"/>
    </source>
</evidence>
<feature type="domain" description="Response regulatory" evidence="11">
    <location>
        <begin position="666"/>
        <end position="781"/>
    </location>
</feature>
<dbReference type="Pfam" id="PF12833">
    <property type="entry name" value="HTH_18"/>
    <property type="match status" value="1"/>
</dbReference>
<dbReference type="EC" id="2.7.13.3" evidence="2"/>
<evidence type="ECO:0000256" key="5">
    <source>
        <dbReference type="ARBA" id="ARBA00023163"/>
    </source>
</evidence>
<dbReference type="SMART" id="SM00387">
    <property type="entry name" value="HATPase_c"/>
    <property type="match status" value="1"/>
</dbReference>
<dbReference type="PANTHER" id="PTHR43547">
    <property type="entry name" value="TWO-COMPONENT HISTIDINE KINASE"/>
    <property type="match status" value="1"/>
</dbReference>
<dbReference type="GO" id="GO:0003700">
    <property type="term" value="F:DNA-binding transcription factor activity"/>
    <property type="evidence" value="ECO:0007669"/>
    <property type="project" value="InterPro"/>
</dbReference>
<reference evidence="12" key="1">
    <citation type="submission" date="2016-04" db="EMBL/GenBank/DDBJ databases">
        <authorList>
            <person name="Evans L.H."/>
            <person name="Alamgir A."/>
            <person name="Owens N."/>
            <person name="Weber N.D."/>
            <person name="Virtaneva K."/>
            <person name="Barbian K."/>
            <person name="Babar A."/>
            <person name="Rosenke K."/>
        </authorList>
    </citation>
    <scope>NUCLEOTIDE SEQUENCE</scope>
    <source>
        <strain evidence="12">86-1</strain>
    </source>
</reference>
<dbReference type="Pfam" id="PF13407">
    <property type="entry name" value="Peripla_BP_4"/>
    <property type="match status" value="1"/>
</dbReference>
<dbReference type="AlphaFoldDB" id="A0A212JVJ9"/>
<feature type="transmembrane region" description="Helical" evidence="8">
    <location>
        <begin position="337"/>
        <end position="359"/>
    </location>
</feature>
<dbReference type="Pfam" id="PF02518">
    <property type="entry name" value="HATPase_c"/>
    <property type="match status" value="1"/>
</dbReference>
<dbReference type="Pfam" id="PF00072">
    <property type="entry name" value="Response_reg"/>
    <property type="match status" value="1"/>
</dbReference>
<evidence type="ECO:0000256" key="8">
    <source>
        <dbReference type="SAM" id="Phobius"/>
    </source>
</evidence>
<dbReference type="InterPro" id="IPR009057">
    <property type="entry name" value="Homeodomain-like_sf"/>
</dbReference>
<dbReference type="InterPro" id="IPR001789">
    <property type="entry name" value="Sig_transdc_resp-reg_receiver"/>
</dbReference>
<dbReference type="InterPro" id="IPR011006">
    <property type="entry name" value="CheY-like_superfamily"/>
</dbReference>
<keyword evidence="8" id="KW-0472">Membrane</keyword>
<dbReference type="InterPro" id="IPR018060">
    <property type="entry name" value="HTH_AraC"/>
</dbReference>
<dbReference type="PANTHER" id="PTHR43547:SF2">
    <property type="entry name" value="HYBRID SIGNAL TRANSDUCTION HISTIDINE KINASE C"/>
    <property type="match status" value="1"/>
</dbReference>
<dbReference type="Gene3D" id="1.10.10.60">
    <property type="entry name" value="Homeodomain-like"/>
    <property type="match status" value="2"/>
</dbReference>
<gene>
    <name evidence="12" type="ORF">KL86DYS1_30588</name>
</gene>
<keyword evidence="4" id="KW-0805">Transcription regulation</keyword>
<feature type="domain" description="Histidine kinase" evidence="10">
    <location>
        <begin position="410"/>
        <end position="626"/>
    </location>
</feature>
<dbReference type="InterPro" id="IPR028082">
    <property type="entry name" value="Peripla_BP_I"/>
</dbReference>
<dbReference type="InterPro" id="IPR025997">
    <property type="entry name" value="SBP_2_dom"/>
</dbReference>
<feature type="domain" description="HTH araC/xylS-type" evidence="9">
    <location>
        <begin position="814"/>
        <end position="910"/>
    </location>
</feature>
<dbReference type="InterPro" id="IPR005467">
    <property type="entry name" value="His_kinase_dom"/>
</dbReference>
<dbReference type="FunFam" id="3.40.50.2300:FF:000138">
    <property type="entry name" value="Two-component system sensor histidine kinase/response regulator"/>
    <property type="match status" value="1"/>
</dbReference>
<comment type="catalytic activity">
    <reaction evidence="1">
        <text>ATP + protein L-histidine = ADP + protein N-phospho-L-histidine.</text>
        <dbReference type="EC" id="2.7.13.3"/>
    </reaction>
</comment>
<organism evidence="12">
    <name type="scientific">uncultured Dysgonomonas sp</name>
    <dbReference type="NCBI Taxonomy" id="206096"/>
    <lineage>
        <taxon>Bacteria</taxon>
        <taxon>Pseudomonadati</taxon>
        <taxon>Bacteroidota</taxon>
        <taxon>Bacteroidia</taxon>
        <taxon>Bacteroidales</taxon>
        <taxon>Dysgonomonadaceae</taxon>
        <taxon>Dysgonomonas</taxon>
        <taxon>environmental samples</taxon>
    </lineage>
</organism>
<dbReference type="CDD" id="cd06308">
    <property type="entry name" value="PBP1_sensor_kinase-like"/>
    <property type="match status" value="1"/>
</dbReference>
<evidence type="ECO:0000256" key="2">
    <source>
        <dbReference type="ARBA" id="ARBA00012438"/>
    </source>
</evidence>
<proteinExistence type="predicted"/>
<dbReference type="RefSeq" id="WP_296942542.1">
    <property type="nucleotide sequence ID" value="NZ_LT599032.1"/>
</dbReference>
<dbReference type="Pfam" id="PF00512">
    <property type="entry name" value="HisKA"/>
    <property type="match status" value="1"/>
</dbReference>
<dbReference type="SUPFAM" id="SSF46689">
    <property type="entry name" value="Homeodomain-like"/>
    <property type="match status" value="1"/>
</dbReference>
<dbReference type="PROSITE" id="PS50109">
    <property type="entry name" value="HIS_KIN"/>
    <property type="match status" value="1"/>
</dbReference>
<dbReference type="CDD" id="cd00082">
    <property type="entry name" value="HisKA"/>
    <property type="match status" value="1"/>
</dbReference>
<dbReference type="InterPro" id="IPR003594">
    <property type="entry name" value="HATPase_dom"/>
</dbReference>
<dbReference type="EMBL" id="FLUM01000003">
    <property type="protein sequence ID" value="SBW03486.1"/>
    <property type="molecule type" value="Genomic_DNA"/>
</dbReference>
<evidence type="ECO:0000256" key="1">
    <source>
        <dbReference type="ARBA" id="ARBA00000085"/>
    </source>
</evidence>
<evidence type="ECO:0000256" key="7">
    <source>
        <dbReference type="SAM" id="Coils"/>
    </source>
</evidence>